<organism evidence="2 3">
    <name type="scientific">Ectopseudomonas guguanensis</name>
    <dbReference type="NCBI Taxonomy" id="1198456"/>
    <lineage>
        <taxon>Bacteria</taxon>
        <taxon>Pseudomonadati</taxon>
        <taxon>Pseudomonadota</taxon>
        <taxon>Gammaproteobacteria</taxon>
        <taxon>Pseudomonadales</taxon>
        <taxon>Pseudomonadaceae</taxon>
        <taxon>Ectopseudomonas</taxon>
    </lineage>
</organism>
<proteinExistence type="predicted"/>
<feature type="chain" id="PRO_5011467313" description="Lipoprotein" evidence="1">
    <location>
        <begin position="19"/>
        <end position="128"/>
    </location>
</feature>
<feature type="signal peptide" evidence="1">
    <location>
        <begin position="1"/>
        <end position="18"/>
    </location>
</feature>
<gene>
    <name evidence="2" type="ORF">SAMN05216213_10883</name>
</gene>
<evidence type="ECO:0000313" key="2">
    <source>
        <dbReference type="EMBL" id="SDP95074.1"/>
    </source>
</evidence>
<evidence type="ECO:0008006" key="4">
    <source>
        <dbReference type="Google" id="ProtNLM"/>
    </source>
</evidence>
<protein>
    <recommendedName>
        <fullName evidence="4">Lipoprotein</fullName>
    </recommendedName>
</protein>
<evidence type="ECO:0000313" key="3">
    <source>
        <dbReference type="Proteomes" id="UP000199460"/>
    </source>
</evidence>
<accession>A0A1H0WWC8</accession>
<keyword evidence="3" id="KW-1185">Reference proteome</keyword>
<name>A0A1H0WWC8_9GAMM</name>
<sequence>MIKRLLWFYSLLAVGCSAQPKTVHIVDFENVCNYPVEISVREYSNGKGPFAPGQSLAAGESVEVLSYISFSERLEESIPDAYRLDIEAQGKSVVLDKESFLAQLTRSSVERKGHTPVIWKIRDTTLCP</sequence>
<dbReference type="RefSeq" id="WP_090431516.1">
    <property type="nucleotide sequence ID" value="NZ_FNJJ01000008.1"/>
</dbReference>
<dbReference type="Proteomes" id="UP000199460">
    <property type="component" value="Unassembled WGS sequence"/>
</dbReference>
<evidence type="ECO:0000256" key="1">
    <source>
        <dbReference type="SAM" id="SignalP"/>
    </source>
</evidence>
<dbReference type="OrthoDB" id="6883806at2"/>
<dbReference type="EMBL" id="FNJJ01000008">
    <property type="protein sequence ID" value="SDP95074.1"/>
    <property type="molecule type" value="Genomic_DNA"/>
</dbReference>
<reference evidence="3" key="1">
    <citation type="submission" date="2016-10" db="EMBL/GenBank/DDBJ databases">
        <authorList>
            <person name="Varghese N."/>
            <person name="Submissions S."/>
        </authorList>
    </citation>
    <scope>NUCLEOTIDE SEQUENCE [LARGE SCALE GENOMIC DNA]</scope>
    <source>
        <strain evidence="3">JCM 18416</strain>
    </source>
</reference>
<keyword evidence="1" id="KW-0732">Signal</keyword>
<dbReference type="PROSITE" id="PS51257">
    <property type="entry name" value="PROKAR_LIPOPROTEIN"/>
    <property type="match status" value="1"/>
</dbReference>
<dbReference type="GeneID" id="300932344"/>
<dbReference type="AlphaFoldDB" id="A0A1H0WWC8"/>